<evidence type="ECO:0000313" key="3">
    <source>
        <dbReference type="EMBL" id="CAI0436589.1"/>
    </source>
</evidence>
<dbReference type="PANTHER" id="PTHR47723:SF13">
    <property type="entry name" value="PUTATIVE-RELATED"/>
    <property type="match status" value="1"/>
</dbReference>
<dbReference type="InterPro" id="IPR036397">
    <property type="entry name" value="RNaseH_sf"/>
</dbReference>
<reference evidence="3" key="1">
    <citation type="submission" date="2022-08" db="EMBL/GenBank/DDBJ databases">
        <authorList>
            <person name="Gutierrez-Valencia J."/>
        </authorList>
    </citation>
    <scope>NUCLEOTIDE SEQUENCE</scope>
</reference>
<dbReference type="InterPro" id="IPR053151">
    <property type="entry name" value="RNase_H-like"/>
</dbReference>
<evidence type="ECO:0000259" key="2">
    <source>
        <dbReference type="PROSITE" id="PS50879"/>
    </source>
</evidence>
<dbReference type="Gene3D" id="3.30.420.10">
    <property type="entry name" value="Ribonuclease H-like superfamily/Ribonuclease H"/>
    <property type="match status" value="1"/>
</dbReference>
<name>A0AAV0LSS7_9ROSI</name>
<dbReference type="PANTHER" id="PTHR47723">
    <property type="entry name" value="OS05G0353850 PROTEIN"/>
    <property type="match status" value="1"/>
</dbReference>
<gene>
    <name evidence="3" type="ORF">LITE_LOCUS25149</name>
</gene>
<dbReference type="Pfam" id="PF13456">
    <property type="entry name" value="RVT_3"/>
    <property type="match status" value="1"/>
</dbReference>
<dbReference type="InterPro" id="IPR002156">
    <property type="entry name" value="RNaseH_domain"/>
</dbReference>
<feature type="compositionally biased region" description="Polar residues" evidence="1">
    <location>
        <begin position="23"/>
        <end position="33"/>
    </location>
</feature>
<dbReference type="InterPro" id="IPR012337">
    <property type="entry name" value="RNaseH-like_sf"/>
</dbReference>
<dbReference type="GO" id="GO:0004523">
    <property type="term" value="F:RNA-DNA hybrid ribonuclease activity"/>
    <property type="evidence" value="ECO:0007669"/>
    <property type="project" value="InterPro"/>
</dbReference>
<feature type="non-terminal residue" evidence="3">
    <location>
        <position position="1"/>
    </location>
</feature>
<dbReference type="SUPFAM" id="SSF53098">
    <property type="entry name" value="Ribonuclease H-like"/>
    <property type="match status" value="1"/>
</dbReference>
<keyword evidence="4" id="KW-1185">Reference proteome</keyword>
<dbReference type="PROSITE" id="PS50879">
    <property type="entry name" value="RNASE_H_1"/>
    <property type="match status" value="1"/>
</dbReference>
<sequence length="209" mass="23408">KQQDAATLAQRIQSWTRTIVEAQDNNARTQVGQKSKEAKELSWHPPPPGWIAINTDGSVKQPDSRATAGGLLRDLLRRCIGAFASNLGSCTITRAELKGTMQGLQLAWSQGHRRIQLRTDSTTVLNILSSLEPYNGRYQGLMRQVQRLLQQNWEVTISHTFREGNKSADYLANKGHSLDIGVHVIDKQDSGLKFWLLYDTMGIAQTRLI</sequence>
<dbReference type="GO" id="GO:0003676">
    <property type="term" value="F:nucleic acid binding"/>
    <property type="evidence" value="ECO:0007669"/>
    <property type="project" value="InterPro"/>
</dbReference>
<dbReference type="CDD" id="cd06222">
    <property type="entry name" value="RNase_H_like"/>
    <property type="match status" value="1"/>
</dbReference>
<dbReference type="AlphaFoldDB" id="A0AAV0LSS7"/>
<organism evidence="3 4">
    <name type="scientific">Linum tenue</name>
    <dbReference type="NCBI Taxonomy" id="586396"/>
    <lineage>
        <taxon>Eukaryota</taxon>
        <taxon>Viridiplantae</taxon>
        <taxon>Streptophyta</taxon>
        <taxon>Embryophyta</taxon>
        <taxon>Tracheophyta</taxon>
        <taxon>Spermatophyta</taxon>
        <taxon>Magnoliopsida</taxon>
        <taxon>eudicotyledons</taxon>
        <taxon>Gunneridae</taxon>
        <taxon>Pentapetalae</taxon>
        <taxon>rosids</taxon>
        <taxon>fabids</taxon>
        <taxon>Malpighiales</taxon>
        <taxon>Linaceae</taxon>
        <taxon>Linum</taxon>
    </lineage>
</organism>
<proteinExistence type="predicted"/>
<evidence type="ECO:0000256" key="1">
    <source>
        <dbReference type="SAM" id="MobiDB-lite"/>
    </source>
</evidence>
<dbReference type="Proteomes" id="UP001154282">
    <property type="component" value="Unassembled WGS sequence"/>
</dbReference>
<dbReference type="InterPro" id="IPR044730">
    <property type="entry name" value="RNase_H-like_dom_plant"/>
</dbReference>
<dbReference type="EMBL" id="CAMGYJ010000006">
    <property type="protein sequence ID" value="CAI0436589.1"/>
    <property type="molecule type" value="Genomic_DNA"/>
</dbReference>
<evidence type="ECO:0000313" key="4">
    <source>
        <dbReference type="Proteomes" id="UP001154282"/>
    </source>
</evidence>
<feature type="region of interest" description="Disordered" evidence="1">
    <location>
        <begin position="23"/>
        <end position="47"/>
    </location>
</feature>
<comment type="caution">
    <text evidence="3">The sequence shown here is derived from an EMBL/GenBank/DDBJ whole genome shotgun (WGS) entry which is preliminary data.</text>
</comment>
<feature type="domain" description="RNase H type-1" evidence="2">
    <location>
        <begin position="47"/>
        <end position="177"/>
    </location>
</feature>
<protein>
    <recommendedName>
        <fullName evidence="2">RNase H type-1 domain-containing protein</fullName>
    </recommendedName>
</protein>
<accession>A0AAV0LSS7</accession>